<accession>A0A6A7B672</accession>
<feature type="non-terminal residue" evidence="1">
    <location>
        <position position="1"/>
    </location>
</feature>
<gene>
    <name evidence="1" type="ORF">T440DRAFT_118905</name>
</gene>
<proteinExistence type="predicted"/>
<dbReference type="AlphaFoldDB" id="A0A6A7B672"/>
<organism evidence="1 2">
    <name type="scientific">Plenodomus tracheiphilus IPT5</name>
    <dbReference type="NCBI Taxonomy" id="1408161"/>
    <lineage>
        <taxon>Eukaryota</taxon>
        <taxon>Fungi</taxon>
        <taxon>Dikarya</taxon>
        <taxon>Ascomycota</taxon>
        <taxon>Pezizomycotina</taxon>
        <taxon>Dothideomycetes</taxon>
        <taxon>Pleosporomycetidae</taxon>
        <taxon>Pleosporales</taxon>
        <taxon>Pleosporineae</taxon>
        <taxon>Leptosphaeriaceae</taxon>
        <taxon>Plenodomus</taxon>
    </lineage>
</organism>
<sequence>VTGGCCVSDGPFNLRARLEVSLPHANTLLRTLALLPCTFARHPGPARTLPEAWACQTWKHPPEPTDQVLDHTRRPGSAGQIMAVPMMHAMGSRLRYDRPAMVRVPDD</sequence>
<protein>
    <submittedName>
        <fullName evidence="1">Uncharacterized protein</fullName>
    </submittedName>
</protein>
<reference evidence="1" key="1">
    <citation type="submission" date="2020-01" db="EMBL/GenBank/DDBJ databases">
        <authorList>
            <consortium name="DOE Joint Genome Institute"/>
            <person name="Haridas S."/>
            <person name="Albert R."/>
            <person name="Binder M."/>
            <person name="Bloem J."/>
            <person name="Labutti K."/>
            <person name="Salamov A."/>
            <person name="Andreopoulos B."/>
            <person name="Baker S.E."/>
            <person name="Barry K."/>
            <person name="Bills G."/>
            <person name="Bluhm B.H."/>
            <person name="Cannon C."/>
            <person name="Castanera R."/>
            <person name="Culley D.E."/>
            <person name="Daum C."/>
            <person name="Ezra D."/>
            <person name="Gonzalez J.B."/>
            <person name="Henrissat B."/>
            <person name="Kuo A."/>
            <person name="Liang C."/>
            <person name="Lipzen A."/>
            <person name="Lutzoni F."/>
            <person name="Magnuson J."/>
            <person name="Mondo S."/>
            <person name="Nolan M."/>
            <person name="Ohm R."/>
            <person name="Pangilinan J."/>
            <person name="Park H.-J."/>
            <person name="Ramirez L."/>
            <person name="Alfaro M."/>
            <person name="Sun H."/>
            <person name="Tritt A."/>
            <person name="Yoshinaga Y."/>
            <person name="Zwiers L.-H."/>
            <person name="Turgeon B.G."/>
            <person name="Goodwin S.B."/>
            <person name="Spatafora J.W."/>
            <person name="Crous P.W."/>
            <person name="Grigoriev I.V."/>
        </authorList>
    </citation>
    <scope>NUCLEOTIDE SEQUENCE</scope>
    <source>
        <strain evidence="1">IPT5</strain>
    </source>
</reference>
<name>A0A6A7B672_9PLEO</name>
<dbReference type="Proteomes" id="UP000799423">
    <property type="component" value="Unassembled WGS sequence"/>
</dbReference>
<dbReference type="EMBL" id="MU006309">
    <property type="protein sequence ID" value="KAF2849869.1"/>
    <property type="molecule type" value="Genomic_DNA"/>
</dbReference>
<keyword evidence="2" id="KW-1185">Reference proteome</keyword>
<evidence type="ECO:0000313" key="1">
    <source>
        <dbReference type="EMBL" id="KAF2849869.1"/>
    </source>
</evidence>
<evidence type="ECO:0000313" key="2">
    <source>
        <dbReference type="Proteomes" id="UP000799423"/>
    </source>
</evidence>